<evidence type="ECO:0000313" key="3">
    <source>
        <dbReference type="EMBL" id="CAH3163622.1"/>
    </source>
</evidence>
<sequence>MKIKNEEKASGISPTRSEVEEALEYLIEKEDACDEIHQNNMNRKDDMAEREKAKEVRKLAMESLGTTKRRKEDEKENSVDCKQPKRKRSAVSETVAYLLEKSEKERQGRAEEIELRKAQLELEQKKKHNDVLQVLQQQQQ</sequence>
<gene>
    <name evidence="3" type="ORF">PLOB_00005945</name>
</gene>
<reference evidence="3 4" key="1">
    <citation type="submission" date="2022-05" db="EMBL/GenBank/DDBJ databases">
        <authorList>
            <consortium name="Genoscope - CEA"/>
            <person name="William W."/>
        </authorList>
    </citation>
    <scope>NUCLEOTIDE SEQUENCE [LARGE SCALE GENOMIC DNA]</scope>
</reference>
<comment type="caution">
    <text evidence="3">The sequence shown here is derived from an EMBL/GenBank/DDBJ whole genome shotgun (WGS) entry which is preliminary data.</text>
</comment>
<evidence type="ECO:0000256" key="1">
    <source>
        <dbReference type="SAM" id="Coils"/>
    </source>
</evidence>
<feature type="region of interest" description="Disordered" evidence="2">
    <location>
        <begin position="59"/>
        <end position="91"/>
    </location>
</feature>
<name>A0ABN8QKC5_9CNID</name>
<dbReference type="Proteomes" id="UP001159405">
    <property type="component" value="Unassembled WGS sequence"/>
</dbReference>
<accession>A0ABN8QKC5</accession>
<feature type="non-terminal residue" evidence="3">
    <location>
        <position position="140"/>
    </location>
</feature>
<evidence type="ECO:0000313" key="4">
    <source>
        <dbReference type="Proteomes" id="UP001159405"/>
    </source>
</evidence>
<keyword evidence="4" id="KW-1185">Reference proteome</keyword>
<keyword evidence="1" id="KW-0175">Coiled coil</keyword>
<dbReference type="EMBL" id="CALNXK010000126">
    <property type="protein sequence ID" value="CAH3163622.1"/>
    <property type="molecule type" value="Genomic_DNA"/>
</dbReference>
<organism evidence="3 4">
    <name type="scientific">Porites lobata</name>
    <dbReference type="NCBI Taxonomy" id="104759"/>
    <lineage>
        <taxon>Eukaryota</taxon>
        <taxon>Metazoa</taxon>
        <taxon>Cnidaria</taxon>
        <taxon>Anthozoa</taxon>
        <taxon>Hexacorallia</taxon>
        <taxon>Scleractinia</taxon>
        <taxon>Fungiina</taxon>
        <taxon>Poritidae</taxon>
        <taxon>Porites</taxon>
    </lineage>
</organism>
<feature type="compositionally biased region" description="Basic and acidic residues" evidence="2">
    <location>
        <begin position="70"/>
        <end position="83"/>
    </location>
</feature>
<feature type="coiled-coil region" evidence="1">
    <location>
        <begin position="101"/>
        <end position="135"/>
    </location>
</feature>
<evidence type="ECO:0000256" key="2">
    <source>
        <dbReference type="SAM" id="MobiDB-lite"/>
    </source>
</evidence>
<proteinExistence type="predicted"/>
<protein>
    <submittedName>
        <fullName evidence="3">Uncharacterized protein</fullName>
    </submittedName>
</protein>